<name>A0ABV9P150_9FLAO</name>
<evidence type="ECO:0000313" key="2">
    <source>
        <dbReference type="Proteomes" id="UP001595885"/>
    </source>
</evidence>
<comment type="caution">
    <text evidence="1">The sequence shown here is derived from an EMBL/GenBank/DDBJ whole genome shotgun (WGS) entry which is preliminary data.</text>
</comment>
<dbReference type="InterPro" id="IPR043741">
    <property type="entry name" value="DUF5686"/>
</dbReference>
<gene>
    <name evidence="1" type="ORF">ACFO3U_01550</name>
</gene>
<dbReference type="RefSeq" id="WP_379737760.1">
    <property type="nucleotide sequence ID" value="NZ_JBHSGW010000001.1"/>
</dbReference>
<evidence type="ECO:0000313" key="1">
    <source>
        <dbReference type="EMBL" id="MFC4738670.1"/>
    </source>
</evidence>
<reference evidence="2" key="1">
    <citation type="journal article" date="2019" name="Int. J. Syst. Evol. Microbiol.">
        <title>The Global Catalogue of Microorganisms (GCM) 10K type strain sequencing project: providing services to taxonomists for standard genome sequencing and annotation.</title>
        <authorList>
            <consortium name="The Broad Institute Genomics Platform"/>
            <consortium name="The Broad Institute Genome Sequencing Center for Infectious Disease"/>
            <person name="Wu L."/>
            <person name="Ma J."/>
        </authorList>
    </citation>
    <scope>NUCLEOTIDE SEQUENCE [LARGE SCALE GENOMIC DNA]</scope>
    <source>
        <strain evidence="2">CCUG 50349</strain>
    </source>
</reference>
<sequence>MSSIETFLMRYSYLLFLFLLTSFVFGQTKIKGQVIDFDTTIPIAFAKITYEKTTVFADWEGKFSIEVTDFKKPMYVRYKGYYEKPAYASNDGNLFIIKLTQDINKVKNEYYSLNKVNHIVKKVIENKENTQPERALNSYEYKNYEFIQITANPDSITGEIDKTYKRNIFGKRIVKLDSTNYKFKKLVENSHIYQTEKVNLIQHQNRTNKETVLASRMAGFKQPLYEFLGLKLISYSVYENPFEILEIPLQNPISNYGRKLYTYHLLDSTEIQNRKVYRIYFQPKKLRANRLRGILYIDAQNFSVAKAYYRIYGIVNVNATYTFNYLKKENIWFPEKRKIVLSKGSNSEDLTILGGTMKFRSSLEQDLDNNASDRTVLILESTPFDIKINQPLKLKNDGIKIYVPENSLSKSEKYWGSIAKDTVDIRKMKTYISLDSLSQSSNIERKIFLGKKIINGYLPISYVDLDLRSIIKFNNFEGFRLGLGAVTNDKVSEKYKVAFYGAYGLKDNGFKYGITPSYLLNKEDETWVSASYSDDVNEIGQTTFATDTRRFKVYDPRPFNISTFYNSKMASAFIESKILPKTSTYFSLSRNEITPLFDYTFINNGQSFTNYNVSSMQFAIQWNPFSSYMQTPLGKIEIEKRHPKFSLQITQTIPEILGNDFDFTKVDFKTFYEIPYLSGQKSSLLFQAGIAYGDIPLTQLYAIAPNNLNKDAILRRITFAGKNSFETMYYNEFFSDKYVSLQLKHTFNRINIGYKLNPEFTVVTRMAFGSIDNKENHVGLPFNSLEKGFFESGVECNKLFKGFGLVAFYRYGNYQLPNFDDNIAIKISFSLDLGI</sequence>
<dbReference type="EMBL" id="JBHSGW010000001">
    <property type="protein sequence ID" value="MFC4738670.1"/>
    <property type="molecule type" value="Genomic_DNA"/>
</dbReference>
<accession>A0ABV9P150</accession>
<keyword evidence="2" id="KW-1185">Reference proteome</keyword>
<protein>
    <submittedName>
        <fullName evidence="1">DUF5686 family protein</fullName>
    </submittedName>
</protein>
<proteinExistence type="predicted"/>
<organism evidence="1 2">
    <name type="scientific">Flavobacterium ponti</name>
    <dbReference type="NCBI Taxonomy" id="665133"/>
    <lineage>
        <taxon>Bacteria</taxon>
        <taxon>Pseudomonadati</taxon>
        <taxon>Bacteroidota</taxon>
        <taxon>Flavobacteriia</taxon>
        <taxon>Flavobacteriales</taxon>
        <taxon>Flavobacteriaceae</taxon>
        <taxon>Flavobacterium</taxon>
    </lineage>
</organism>
<dbReference type="Pfam" id="PF18939">
    <property type="entry name" value="DUF5686"/>
    <property type="match status" value="1"/>
</dbReference>
<dbReference type="Proteomes" id="UP001595885">
    <property type="component" value="Unassembled WGS sequence"/>
</dbReference>